<dbReference type="InterPro" id="IPR051122">
    <property type="entry name" value="SDR_DHRS6-like"/>
</dbReference>
<accession>A0A9X1X2L6</accession>
<keyword evidence="2" id="KW-0560">Oxidoreductase</keyword>
<name>A0A9X1X2L6_9SPHI</name>
<sequence length="238" mass="25373">MDIENKNYLIAGASSAIGTALLKSLTEKGAKVYAIARRRVEEWPAGIEFLEADLSKPVEGLAAFLPEKLHGFVYCAGSIQLKPFTRFTDDDFLHDYQLNTLGATRVSRAALPALKAAGSSSVVYISSVAAKTGMPYHTSIAAAKGGLEGFALALAAELASLHIRVNVVAPSLTETPLAATLLNTAEKKEASAKRHPLGRYGQPRDISEAIEFLLSDKSDWITGQVLSVDGGMGHLKTF</sequence>
<keyword evidence="4" id="KW-1185">Reference proteome</keyword>
<dbReference type="InterPro" id="IPR036291">
    <property type="entry name" value="NAD(P)-bd_dom_sf"/>
</dbReference>
<reference evidence="3" key="1">
    <citation type="submission" date="2022-04" db="EMBL/GenBank/DDBJ databases">
        <title>Mucilaginibacter sp. RS28 isolated from freshwater.</title>
        <authorList>
            <person name="Ko S.-R."/>
        </authorList>
    </citation>
    <scope>NUCLEOTIDE SEQUENCE</scope>
    <source>
        <strain evidence="3">RS28</strain>
    </source>
</reference>
<organism evidence="3 4">
    <name type="scientific">Mucilaginibacter straminoryzae</name>
    <dbReference type="NCBI Taxonomy" id="2932774"/>
    <lineage>
        <taxon>Bacteria</taxon>
        <taxon>Pseudomonadati</taxon>
        <taxon>Bacteroidota</taxon>
        <taxon>Sphingobacteriia</taxon>
        <taxon>Sphingobacteriales</taxon>
        <taxon>Sphingobacteriaceae</taxon>
        <taxon>Mucilaginibacter</taxon>
    </lineage>
</organism>
<dbReference type="Proteomes" id="UP001139450">
    <property type="component" value="Unassembled WGS sequence"/>
</dbReference>
<comment type="similarity">
    <text evidence="1">Belongs to the short-chain dehydrogenases/reductases (SDR) family.</text>
</comment>
<dbReference type="InterPro" id="IPR002347">
    <property type="entry name" value="SDR_fam"/>
</dbReference>
<dbReference type="Pfam" id="PF13561">
    <property type="entry name" value="adh_short_C2"/>
    <property type="match status" value="1"/>
</dbReference>
<comment type="caution">
    <text evidence="3">The sequence shown here is derived from an EMBL/GenBank/DDBJ whole genome shotgun (WGS) entry which is preliminary data.</text>
</comment>
<dbReference type="PANTHER" id="PTHR43477:SF1">
    <property type="entry name" value="DIHYDROANTICAPSIN 7-DEHYDROGENASE"/>
    <property type="match status" value="1"/>
</dbReference>
<dbReference type="Gene3D" id="3.40.50.720">
    <property type="entry name" value="NAD(P)-binding Rossmann-like Domain"/>
    <property type="match status" value="1"/>
</dbReference>
<dbReference type="CDD" id="cd05233">
    <property type="entry name" value="SDR_c"/>
    <property type="match status" value="1"/>
</dbReference>
<dbReference type="AlphaFoldDB" id="A0A9X1X2L6"/>
<evidence type="ECO:0000256" key="1">
    <source>
        <dbReference type="ARBA" id="ARBA00006484"/>
    </source>
</evidence>
<dbReference type="RefSeq" id="WP_245128223.1">
    <property type="nucleotide sequence ID" value="NZ_JALJEJ010000001.1"/>
</dbReference>
<proteinExistence type="inferred from homology"/>
<dbReference type="GO" id="GO:0016491">
    <property type="term" value="F:oxidoreductase activity"/>
    <property type="evidence" value="ECO:0007669"/>
    <property type="project" value="UniProtKB-KW"/>
</dbReference>
<evidence type="ECO:0000256" key="2">
    <source>
        <dbReference type="ARBA" id="ARBA00023002"/>
    </source>
</evidence>
<dbReference type="PANTHER" id="PTHR43477">
    <property type="entry name" value="DIHYDROANTICAPSIN 7-DEHYDROGENASE"/>
    <property type="match status" value="1"/>
</dbReference>
<dbReference type="SUPFAM" id="SSF51735">
    <property type="entry name" value="NAD(P)-binding Rossmann-fold domains"/>
    <property type="match status" value="1"/>
</dbReference>
<evidence type="ECO:0000313" key="4">
    <source>
        <dbReference type="Proteomes" id="UP001139450"/>
    </source>
</evidence>
<dbReference type="PRINTS" id="PR00081">
    <property type="entry name" value="GDHRDH"/>
</dbReference>
<protein>
    <submittedName>
        <fullName evidence="3">SDR family oxidoreductase</fullName>
    </submittedName>
</protein>
<evidence type="ECO:0000313" key="3">
    <source>
        <dbReference type="EMBL" id="MCJ8208393.1"/>
    </source>
</evidence>
<dbReference type="EMBL" id="JALJEJ010000001">
    <property type="protein sequence ID" value="MCJ8208393.1"/>
    <property type="molecule type" value="Genomic_DNA"/>
</dbReference>
<gene>
    <name evidence="3" type="ORF">MUY27_01645</name>
</gene>